<dbReference type="SUPFAM" id="SSF51430">
    <property type="entry name" value="NAD(P)-linked oxidoreductase"/>
    <property type="match status" value="1"/>
</dbReference>
<dbReference type="AlphaFoldDB" id="A0A445M9M2"/>
<name>A0A445M9M2_ENSVE</name>
<feature type="domain" description="NADP-dependent oxidoreductase" evidence="4">
    <location>
        <begin position="15"/>
        <end position="240"/>
    </location>
</feature>
<organism evidence="5">
    <name type="scientific">Ensete ventricosum</name>
    <name type="common">Abyssinian banana</name>
    <name type="synonym">Musa ensete</name>
    <dbReference type="NCBI Taxonomy" id="4639"/>
    <lineage>
        <taxon>Eukaryota</taxon>
        <taxon>Viridiplantae</taxon>
        <taxon>Streptophyta</taxon>
        <taxon>Embryophyta</taxon>
        <taxon>Tracheophyta</taxon>
        <taxon>Spermatophyta</taxon>
        <taxon>Magnoliopsida</taxon>
        <taxon>Liliopsida</taxon>
        <taxon>Zingiberales</taxon>
        <taxon>Musaceae</taxon>
        <taxon>Ensete</taxon>
    </lineage>
</organism>
<evidence type="ECO:0000313" key="5">
    <source>
        <dbReference type="EMBL" id="RZR70943.1"/>
    </source>
</evidence>
<dbReference type="Pfam" id="PF00248">
    <property type="entry name" value="Aldo_ket_red"/>
    <property type="match status" value="1"/>
</dbReference>
<gene>
    <name evidence="5" type="ORF">BHM03_00002462</name>
</gene>
<evidence type="ECO:0000256" key="1">
    <source>
        <dbReference type="PIRSR" id="PIRSR000097-1"/>
    </source>
</evidence>
<sequence length="274" mass="30534">MQQVMLSSGRRMPVLGMGTATYPVPPDEIMTSAVIDAIELGYRHFDTASVYGSERAVGQAIAAALERGLIRSRDELFVTTKLWCTDMHADGVVPALQESLRTLGLEYIDLYLIHYPVRLKGDKQMVFTSEDMIPLDMPTVWEAMEKCQSLGLAKSIGVSNFTCRKLADLLSHAKIPPAVNQVSLNSIDSFLKNIYFFLLDVKLKVEINPMWQQRKLRDFCSEKGIHVTAYSLLGAVGVFWGSNAVLECEEVKRIAESMGKSRAQVTTFSVQSFV</sequence>
<dbReference type="PROSITE" id="PS00798">
    <property type="entry name" value="ALDOKETO_REDUCTASE_1"/>
    <property type="match status" value="1"/>
</dbReference>
<dbReference type="EMBL" id="KV875477">
    <property type="protein sequence ID" value="RZR70943.1"/>
    <property type="molecule type" value="Genomic_DNA"/>
</dbReference>
<dbReference type="GO" id="GO:0016491">
    <property type="term" value="F:oxidoreductase activity"/>
    <property type="evidence" value="ECO:0007669"/>
    <property type="project" value="InterPro"/>
</dbReference>
<reference evidence="5" key="1">
    <citation type="journal article" date="2018" name="Data Brief">
        <title>Genome sequence data from 17 accessions of Ensete ventricosum, a staple food crop for millions in Ethiopia.</title>
        <authorList>
            <person name="Yemataw Z."/>
            <person name="Muzemil S."/>
            <person name="Ambachew D."/>
            <person name="Tripathi L."/>
            <person name="Tesfaye K."/>
            <person name="Chala A."/>
            <person name="Farbos A."/>
            <person name="O'Neill P."/>
            <person name="Moore K."/>
            <person name="Grant M."/>
            <person name="Studholme D.J."/>
        </authorList>
    </citation>
    <scope>NUCLEOTIDE SEQUENCE [LARGE SCALE GENOMIC DNA]</scope>
    <source>
        <tissue evidence="5">Leaf</tissue>
    </source>
</reference>
<dbReference type="PRINTS" id="PR00069">
    <property type="entry name" value="ALDKETRDTASE"/>
</dbReference>
<dbReference type="InterPro" id="IPR018170">
    <property type="entry name" value="Aldo/ket_reductase_CS"/>
</dbReference>
<dbReference type="Proteomes" id="UP000290560">
    <property type="component" value="Unassembled WGS sequence"/>
</dbReference>
<evidence type="ECO:0000256" key="2">
    <source>
        <dbReference type="PIRSR" id="PIRSR000097-2"/>
    </source>
</evidence>
<proteinExistence type="predicted"/>
<feature type="binding site" evidence="2">
    <location>
        <position position="114"/>
    </location>
    <ligand>
        <name>substrate</name>
    </ligand>
</feature>
<feature type="site" description="Lowers pKa of active site Tyr" evidence="3">
    <location>
        <position position="81"/>
    </location>
</feature>
<dbReference type="PIRSF" id="PIRSF000097">
    <property type="entry name" value="AKR"/>
    <property type="match status" value="1"/>
</dbReference>
<dbReference type="InterPro" id="IPR020471">
    <property type="entry name" value="AKR"/>
</dbReference>
<dbReference type="InterPro" id="IPR036812">
    <property type="entry name" value="NAD(P)_OxRdtase_dom_sf"/>
</dbReference>
<evidence type="ECO:0000259" key="4">
    <source>
        <dbReference type="Pfam" id="PF00248"/>
    </source>
</evidence>
<accession>A0A445M9M2</accession>
<evidence type="ECO:0000256" key="3">
    <source>
        <dbReference type="PIRSR" id="PIRSR000097-3"/>
    </source>
</evidence>
<dbReference type="InterPro" id="IPR023210">
    <property type="entry name" value="NADP_OxRdtase_dom"/>
</dbReference>
<dbReference type="PANTHER" id="PTHR11732">
    <property type="entry name" value="ALDO/KETO REDUCTASE"/>
    <property type="match status" value="1"/>
</dbReference>
<protein>
    <recommendedName>
        <fullName evidence="4">NADP-dependent oxidoreductase domain-containing protein</fullName>
    </recommendedName>
</protein>
<feature type="active site" description="Proton donor" evidence="1">
    <location>
        <position position="51"/>
    </location>
</feature>
<dbReference type="PROSITE" id="PS00062">
    <property type="entry name" value="ALDOKETO_REDUCTASE_2"/>
    <property type="match status" value="1"/>
</dbReference>
<dbReference type="Gene3D" id="3.20.20.100">
    <property type="entry name" value="NADP-dependent oxidoreductase domain"/>
    <property type="match status" value="1"/>
</dbReference>